<sequence>MDDDLNSHAHVGSVLKESQEVGDDGEALAIGGAGRLNYDLLYCIFEHIFSPNESDILNPALSRGPDSPWCGALRMKKALTLVSRSWNFPAVEFLYRDIAIRRPGQLVPLQEALERKPEYGAMIQCLRLDCYVPKAMNKIVGCCLPAILERCPNLRSLGLGNFFIVTYLQDVTWLPGPAEGRDVDASISSLLQKGSMLKNLSFVVHEYTNVKPYRLPLPLLEAATHLLSLTLSVSDLHEGSKVMTFPALQELRLSVTAAPAAAAENVASCFRNLTQWALPALTHLWLTECPEYPQNIHMSYCRAFQRVVEAHGSGLVFLDLSRCIGPFPFTYDLTKFCPRLRHLVLSGSTHKKVYWPNITSSTLHIDVWVRHHCSTVDSFRLEFKRGNRDKNWYASSAIRGDRVWSRRLAQRVGCGTIRFLSWSLRSLPYLPTAFPPRQDTSSQCTSVFYDGALRYLPAPRLHDVFGKRIAECDSGIILEEEYVHGGEGWDLTEETLDSESEYESDSDWYSNSGSLEEGELSGSSSDEGVGP</sequence>
<comment type="caution">
    <text evidence="1">The sequence shown here is derived from an EMBL/GenBank/DDBJ whole genome shotgun (WGS) entry which is preliminary data.</text>
</comment>
<dbReference type="Proteomes" id="UP001148662">
    <property type="component" value="Unassembled WGS sequence"/>
</dbReference>
<proteinExistence type="predicted"/>
<keyword evidence="2" id="KW-1185">Reference proteome</keyword>
<protein>
    <submittedName>
        <fullName evidence="1">Uncharacterized protein</fullName>
    </submittedName>
</protein>
<reference evidence="1" key="1">
    <citation type="submission" date="2022-07" db="EMBL/GenBank/DDBJ databases">
        <title>Genome Sequence of Phlebia brevispora.</title>
        <authorList>
            <person name="Buettner E."/>
        </authorList>
    </citation>
    <scope>NUCLEOTIDE SEQUENCE</scope>
    <source>
        <strain evidence="1">MPL23</strain>
    </source>
</reference>
<gene>
    <name evidence="1" type="ORF">NM688_g6584</name>
</gene>
<evidence type="ECO:0000313" key="2">
    <source>
        <dbReference type="Proteomes" id="UP001148662"/>
    </source>
</evidence>
<name>A0ACC1SEC7_9APHY</name>
<organism evidence="1 2">
    <name type="scientific">Phlebia brevispora</name>
    <dbReference type="NCBI Taxonomy" id="194682"/>
    <lineage>
        <taxon>Eukaryota</taxon>
        <taxon>Fungi</taxon>
        <taxon>Dikarya</taxon>
        <taxon>Basidiomycota</taxon>
        <taxon>Agaricomycotina</taxon>
        <taxon>Agaricomycetes</taxon>
        <taxon>Polyporales</taxon>
        <taxon>Meruliaceae</taxon>
        <taxon>Phlebia</taxon>
    </lineage>
</organism>
<evidence type="ECO:0000313" key="1">
    <source>
        <dbReference type="EMBL" id="KAJ3537996.1"/>
    </source>
</evidence>
<dbReference type="EMBL" id="JANHOG010001382">
    <property type="protein sequence ID" value="KAJ3537996.1"/>
    <property type="molecule type" value="Genomic_DNA"/>
</dbReference>
<accession>A0ACC1SEC7</accession>